<evidence type="ECO:0000313" key="2">
    <source>
        <dbReference type="Proteomes" id="UP000028073"/>
    </source>
</evidence>
<name>A0A081NID6_9GAMM</name>
<dbReference type="RefSeq" id="WP_034835344.1">
    <property type="nucleotide sequence ID" value="NZ_JOKH01000002.1"/>
</dbReference>
<comment type="caution">
    <text evidence="1">The sequence shown here is derived from an EMBL/GenBank/DDBJ whole genome shotgun (WGS) entry which is preliminary data.</text>
</comment>
<dbReference type="Proteomes" id="UP000028073">
    <property type="component" value="Unassembled WGS sequence"/>
</dbReference>
<protein>
    <submittedName>
        <fullName evidence="1">Uncharacterized protein</fullName>
    </submittedName>
</protein>
<dbReference type="AlphaFoldDB" id="A0A081NID6"/>
<gene>
    <name evidence="1" type="ORF">GZ78_11765</name>
</gene>
<sequence>MGVVYQASRANDPIAGRYGGKIVECAPNIRPVYDSLVTLANQGQHWARLTIEGIQSLKSGRTHQNNIFVKKNHLVQGGYEEFTMMLPGCKVTVEKRPDDTFIVVNLEPDLNYFQLQQGAERPGLYEAKQTGRRGVWTATLKENGNIKNEKDRLVAISERNYNKVGKAAKEGADSLAAAPFSGGTQRVNQNGFDLHYTPGTKKIGGLINYKEATRPLDNESLHESAYLLAQTMYDARNIKGVGWVAEYGGSGVLTQAMKMLTDRNVTLENHTVFLYRPRTSANEAYKLAEKLKLNIPSEFSKRGLLDYMGNRDQFELIGNRLRHGKEYHAGHATKDLYQLGTSLHGGGAILATVGSALATQAGVTTGQISVSALMAAHPALVVFLGAVVAAKPVAKLGNQLVEQTLPDRHRQIKRKLGW</sequence>
<organism evidence="1 2">
    <name type="scientific">Endozoicomonas numazuensis</name>
    <dbReference type="NCBI Taxonomy" id="1137799"/>
    <lineage>
        <taxon>Bacteria</taxon>
        <taxon>Pseudomonadati</taxon>
        <taxon>Pseudomonadota</taxon>
        <taxon>Gammaproteobacteria</taxon>
        <taxon>Oceanospirillales</taxon>
        <taxon>Endozoicomonadaceae</taxon>
        <taxon>Endozoicomonas</taxon>
    </lineage>
</organism>
<proteinExistence type="predicted"/>
<dbReference type="EMBL" id="JOKH01000002">
    <property type="protein sequence ID" value="KEQ18209.1"/>
    <property type="molecule type" value="Genomic_DNA"/>
</dbReference>
<keyword evidence="2" id="KW-1185">Reference proteome</keyword>
<dbReference type="OrthoDB" id="6190775at2"/>
<reference evidence="1 2" key="1">
    <citation type="submission" date="2014-06" db="EMBL/GenBank/DDBJ databases">
        <title>Whole Genome Sequences of Three Symbiotic Endozoicomonas Bacteria.</title>
        <authorList>
            <person name="Neave M.J."/>
            <person name="Apprill A."/>
            <person name="Voolstra C.R."/>
        </authorList>
    </citation>
    <scope>NUCLEOTIDE SEQUENCE [LARGE SCALE GENOMIC DNA]</scope>
    <source>
        <strain evidence="1 2">DSM 25634</strain>
    </source>
</reference>
<dbReference type="eggNOG" id="ENOG5031NRF">
    <property type="taxonomic scope" value="Bacteria"/>
</dbReference>
<accession>A0A081NID6</accession>
<evidence type="ECO:0000313" key="1">
    <source>
        <dbReference type="EMBL" id="KEQ18209.1"/>
    </source>
</evidence>
<dbReference type="STRING" id="1137799.GZ78_11765"/>